<proteinExistence type="predicted"/>
<dbReference type="EMBL" id="BRPK01000005">
    <property type="protein sequence ID" value="GLB38565.1"/>
    <property type="molecule type" value="Genomic_DNA"/>
</dbReference>
<feature type="compositionally biased region" description="Low complexity" evidence="1">
    <location>
        <begin position="87"/>
        <end position="98"/>
    </location>
</feature>
<organism evidence="2 3">
    <name type="scientific">Lyophyllum shimeji</name>
    <name type="common">Hon-shimeji</name>
    <name type="synonym">Tricholoma shimeji</name>
    <dbReference type="NCBI Taxonomy" id="47721"/>
    <lineage>
        <taxon>Eukaryota</taxon>
        <taxon>Fungi</taxon>
        <taxon>Dikarya</taxon>
        <taxon>Basidiomycota</taxon>
        <taxon>Agaricomycotina</taxon>
        <taxon>Agaricomycetes</taxon>
        <taxon>Agaricomycetidae</taxon>
        <taxon>Agaricales</taxon>
        <taxon>Tricholomatineae</taxon>
        <taxon>Lyophyllaceae</taxon>
        <taxon>Lyophyllum</taxon>
    </lineage>
</organism>
<feature type="compositionally biased region" description="Low complexity" evidence="1">
    <location>
        <begin position="1"/>
        <end position="31"/>
    </location>
</feature>
<evidence type="ECO:0000256" key="1">
    <source>
        <dbReference type="SAM" id="MobiDB-lite"/>
    </source>
</evidence>
<dbReference type="Proteomes" id="UP001063166">
    <property type="component" value="Unassembled WGS sequence"/>
</dbReference>
<sequence length="122" mass="12063">MASQDNSNANISTTSLLSTTTATSTSPLNATPKVPPKDYAAALATLQSRFGTGGHLPTPKGGVKSSAATAIASTPSDSTLTSVTAPSSLVSDSSNNTSAGGSGVDVKKKGFISTVKNKFKSG</sequence>
<feature type="region of interest" description="Disordered" evidence="1">
    <location>
        <begin position="1"/>
        <end position="35"/>
    </location>
</feature>
<reference evidence="2" key="1">
    <citation type="submission" date="2022-07" db="EMBL/GenBank/DDBJ databases">
        <title>The genome of Lyophyllum shimeji provides insight into the initial evolution of ectomycorrhizal fungal genome.</title>
        <authorList>
            <person name="Kobayashi Y."/>
            <person name="Shibata T."/>
            <person name="Hirakawa H."/>
            <person name="Shigenobu S."/>
            <person name="Nishiyama T."/>
            <person name="Yamada A."/>
            <person name="Hasebe M."/>
            <person name="Kawaguchi M."/>
        </authorList>
    </citation>
    <scope>NUCLEOTIDE SEQUENCE</scope>
    <source>
        <strain evidence="2">AT787</strain>
    </source>
</reference>
<evidence type="ECO:0000313" key="2">
    <source>
        <dbReference type="EMBL" id="GLB38565.1"/>
    </source>
</evidence>
<protein>
    <submittedName>
        <fullName evidence="2">Uncharacterized protein</fullName>
    </submittedName>
</protein>
<feature type="region of interest" description="Disordered" evidence="1">
    <location>
        <begin position="50"/>
        <end position="106"/>
    </location>
</feature>
<gene>
    <name evidence="2" type="ORF">LshimejAT787_0504300</name>
</gene>
<feature type="compositionally biased region" description="Low complexity" evidence="1">
    <location>
        <begin position="65"/>
        <end position="79"/>
    </location>
</feature>
<accession>A0A9P3PLJ7</accession>
<comment type="caution">
    <text evidence="2">The sequence shown here is derived from an EMBL/GenBank/DDBJ whole genome shotgun (WGS) entry which is preliminary data.</text>
</comment>
<dbReference type="AlphaFoldDB" id="A0A9P3PLJ7"/>
<evidence type="ECO:0000313" key="3">
    <source>
        <dbReference type="Proteomes" id="UP001063166"/>
    </source>
</evidence>
<keyword evidence="3" id="KW-1185">Reference proteome</keyword>
<dbReference type="OrthoDB" id="3063568at2759"/>
<name>A0A9P3PLJ7_LYOSH</name>